<protein>
    <recommendedName>
        <fullName evidence="2">Thioredoxin domain-containing protein</fullName>
    </recommendedName>
</protein>
<organism evidence="3 4">
    <name type="scientific">Malassezia cuniculi</name>
    <dbReference type="NCBI Taxonomy" id="948313"/>
    <lineage>
        <taxon>Eukaryota</taxon>
        <taxon>Fungi</taxon>
        <taxon>Dikarya</taxon>
        <taxon>Basidiomycota</taxon>
        <taxon>Ustilaginomycotina</taxon>
        <taxon>Malasseziomycetes</taxon>
        <taxon>Malasseziales</taxon>
        <taxon>Malasseziaceae</taxon>
        <taxon>Malassezia</taxon>
    </lineage>
</organism>
<dbReference type="EMBL" id="CP119878">
    <property type="protein sequence ID" value="WFD34425.1"/>
    <property type="molecule type" value="Genomic_DNA"/>
</dbReference>
<reference evidence="3" key="1">
    <citation type="submission" date="2023-03" db="EMBL/GenBank/DDBJ databases">
        <title>Mating type loci evolution in Malassezia.</title>
        <authorList>
            <person name="Coelho M.A."/>
        </authorList>
    </citation>
    <scope>NUCLEOTIDE SEQUENCE</scope>
    <source>
        <strain evidence="3">CBS 11721</strain>
    </source>
</reference>
<dbReference type="GO" id="GO:0045454">
    <property type="term" value="P:cell redox homeostasis"/>
    <property type="evidence" value="ECO:0007669"/>
    <property type="project" value="TreeGrafter"/>
</dbReference>
<evidence type="ECO:0000313" key="4">
    <source>
        <dbReference type="Proteomes" id="UP001219933"/>
    </source>
</evidence>
<dbReference type="PROSITE" id="PS51352">
    <property type="entry name" value="THIOREDOXIN_2"/>
    <property type="match status" value="1"/>
</dbReference>
<dbReference type="PANTHER" id="PTHR43601:SF3">
    <property type="entry name" value="THIOREDOXIN, MITOCHONDRIAL"/>
    <property type="match status" value="1"/>
</dbReference>
<dbReference type="AlphaFoldDB" id="A0AAF0J5U7"/>
<evidence type="ECO:0000256" key="1">
    <source>
        <dbReference type="ARBA" id="ARBA00008987"/>
    </source>
</evidence>
<accession>A0AAF0J5U7</accession>
<dbReference type="InterPro" id="IPR013766">
    <property type="entry name" value="Thioredoxin_domain"/>
</dbReference>
<dbReference type="Proteomes" id="UP001219933">
    <property type="component" value="Chromosome 2"/>
</dbReference>
<dbReference type="CDD" id="cd02947">
    <property type="entry name" value="TRX_family"/>
    <property type="match status" value="1"/>
</dbReference>
<comment type="similarity">
    <text evidence="1">Belongs to the thioredoxin family.</text>
</comment>
<evidence type="ECO:0000259" key="2">
    <source>
        <dbReference type="PROSITE" id="PS51352"/>
    </source>
</evidence>
<sequence>MQLVNRALRTQARAMPLQRAFAAPRICTRTFAASAARRKVEEDISADRLAELLAETKTNGRPLLVDFVAEWCGPCKMLSPILTKLANNPDMVGGREFDLVTVDVDKQVEVAQIFKFVGVIPEPKIIEFIQSI</sequence>
<dbReference type="SUPFAM" id="SSF52833">
    <property type="entry name" value="Thioredoxin-like"/>
    <property type="match status" value="1"/>
</dbReference>
<dbReference type="Pfam" id="PF00085">
    <property type="entry name" value="Thioredoxin"/>
    <property type="match status" value="1"/>
</dbReference>
<gene>
    <name evidence="3" type="ORF">MCUN1_001266</name>
</gene>
<dbReference type="InterPro" id="IPR036249">
    <property type="entry name" value="Thioredoxin-like_sf"/>
</dbReference>
<name>A0AAF0J5U7_9BASI</name>
<dbReference type="Gene3D" id="3.40.30.10">
    <property type="entry name" value="Glutaredoxin"/>
    <property type="match status" value="1"/>
</dbReference>
<dbReference type="PANTHER" id="PTHR43601">
    <property type="entry name" value="THIOREDOXIN, MITOCHONDRIAL"/>
    <property type="match status" value="1"/>
</dbReference>
<evidence type="ECO:0000313" key="3">
    <source>
        <dbReference type="EMBL" id="WFD34425.1"/>
    </source>
</evidence>
<keyword evidence="4" id="KW-1185">Reference proteome</keyword>
<feature type="domain" description="Thioredoxin" evidence="2">
    <location>
        <begin position="17"/>
        <end position="132"/>
    </location>
</feature>
<proteinExistence type="inferred from homology"/>
<dbReference type="GO" id="GO:0005739">
    <property type="term" value="C:mitochondrion"/>
    <property type="evidence" value="ECO:0007669"/>
    <property type="project" value="TreeGrafter"/>
</dbReference>